<keyword evidence="5" id="KW-1185">Reference proteome</keyword>
<dbReference type="InterPro" id="IPR037143">
    <property type="entry name" value="4-PPantetheinyl_Trfase_dom_sf"/>
</dbReference>
<name>A0ABQ1HFC9_9GAMM</name>
<gene>
    <name evidence="4" type="ORF">GCM10011521_11230</name>
</gene>
<feature type="domain" description="4'-phosphopantetheinyl transferase" evidence="3">
    <location>
        <begin position="105"/>
        <end position="166"/>
    </location>
</feature>
<evidence type="ECO:0000256" key="1">
    <source>
        <dbReference type="ARBA" id="ARBA00010990"/>
    </source>
</evidence>
<accession>A0ABQ1HFC9</accession>
<organism evidence="4 5">
    <name type="scientific">Arenimonas soli</name>
    <dbReference type="NCBI Taxonomy" id="2269504"/>
    <lineage>
        <taxon>Bacteria</taxon>
        <taxon>Pseudomonadati</taxon>
        <taxon>Pseudomonadota</taxon>
        <taxon>Gammaproteobacteria</taxon>
        <taxon>Lysobacterales</taxon>
        <taxon>Lysobacteraceae</taxon>
        <taxon>Arenimonas</taxon>
    </lineage>
</organism>
<evidence type="ECO:0000313" key="4">
    <source>
        <dbReference type="EMBL" id="GGA74773.1"/>
    </source>
</evidence>
<proteinExistence type="inferred from homology"/>
<dbReference type="Proteomes" id="UP000623419">
    <property type="component" value="Unassembled WGS sequence"/>
</dbReference>
<dbReference type="Gene3D" id="3.90.470.20">
    <property type="entry name" value="4'-phosphopantetheinyl transferase domain"/>
    <property type="match status" value="1"/>
</dbReference>
<comment type="caution">
    <text evidence="4">The sequence shown here is derived from an EMBL/GenBank/DDBJ whole genome shotgun (WGS) entry which is preliminary data.</text>
</comment>
<dbReference type="PANTHER" id="PTHR12215">
    <property type="entry name" value="PHOSPHOPANTETHEINE TRANSFERASE"/>
    <property type="match status" value="1"/>
</dbReference>
<evidence type="ECO:0000259" key="3">
    <source>
        <dbReference type="Pfam" id="PF01648"/>
    </source>
</evidence>
<protein>
    <recommendedName>
        <fullName evidence="3">4'-phosphopantetheinyl transferase domain-containing protein</fullName>
    </recommendedName>
</protein>
<evidence type="ECO:0000313" key="5">
    <source>
        <dbReference type="Proteomes" id="UP000623419"/>
    </source>
</evidence>
<comment type="similarity">
    <text evidence="1">Belongs to the P-Pant transferase superfamily. Gsp/Sfp/HetI/AcpT family.</text>
</comment>
<dbReference type="InterPro" id="IPR008278">
    <property type="entry name" value="4-PPantetheinyl_Trfase_dom"/>
</dbReference>
<sequence>MADCHVELAALEAIESLATVGLDWLVADERERLDKITAPLRRRQFLAGHWLVRDLAARCRGGAAADWQLQNDERGQPSLRHRKLRLSASISHSGGFVAVAVANQPVGLDLEYPGRPRDLAALAGFTFSPEECLGLENAPADQRVRQFLSTWSLKEAFGKRSGEGLQPSRARRMQAREADPASAEAWLWDLPGQGVLALAAWPGARISVQAAQALPAPGAWRYENLPA</sequence>
<dbReference type="PANTHER" id="PTHR12215:SF10">
    <property type="entry name" value="L-AMINOADIPATE-SEMIALDEHYDE DEHYDROGENASE-PHOSPHOPANTETHEINYL TRANSFERASE"/>
    <property type="match status" value="1"/>
</dbReference>
<dbReference type="EMBL" id="BMKC01000001">
    <property type="protein sequence ID" value="GGA74773.1"/>
    <property type="molecule type" value="Genomic_DNA"/>
</dbReference>
<reference evidence="5" key="1">
    <citation type="journal article" date="2019" name="Int. J. Syst. Evol. Microbiol.">
        <title>The Global Catalogue of Microorganisms (GCM) 10K type strain sequencing project: providing services to taxonomists for standard genome sequencing and annotation.</title>
        <authorList>
            <consortium name="The Broad Institute Genomics Platform"/>
            <consortium name="The Broad Institute Genome Sequencing Center for Infectious Disease"/>
            <person name="Wu L."/>
            <person name="Ma J."/>
        </authorList>
    </citation>
    <scope>NUCLEOTIDE SEQUENCE [LARGE SCALE GENOMIC DNA]</scope>
    <source>
        <strain evidence="5">CGMCC 1.15905</strain>
    </source>
</reference>
<dbReference type="SUPFAM" id="SSF56214">
    <property type="entry name" value="4'-phosphopantetheinyl transferase"/>
    <property type="match status" value="2"/>
</dbReference>
<dbReference type="Pfam" id="PF01648">
    <property type="entry name" value="ACPS"/>
    <property type="match status" value="1"/>
</dbReference>
<keyword evidence="2" id="KW-0808">Transferase</keyword>
<evidence type="ECO:0000256" key="2">
    <source>
        <dbReference type="ARBA" id="ARBA00022679"/>
    </source>
</evidence>
<dbReference type="RefSeq" id="WP_188662103.1">
    <property type="nucleotide sequence ID" value="NZ_BMKC01000001.1"/>
</dbReference>
<dbReference type="InterPro" id="IPR050559">
    <property type="entry name" value="P-Pant_transferase_sf"/>
</dbReference>